<name>A0A834HYA6_RHYFE</name>
<dbReference type="EMBL" id="JAACXV010014280">
    <property type="protein sequence ID" value="KAF7269017.1"/>
    <property type="molecule type" value="Genomic_DNA"/>
</dbReference>
<organism evidence="1 2">
    <name type="scientific">Rhynchophorus ferrugineus</name>
    <name type="common">Red palm weevil</name>
    <name type="synonym">Curculio ferrugineus</name>
    <dbReference type="NCBI Taxonomy" id="354439"/>
    <lineage>
        <taxon>Eukaryota</taxon>
        <taxon>Metazoa</taxon>
        <taxon>Ecdysozoa</taxon>
        <taxon>Arthropoda</taxon>
        <taxon>Hexapoda</taxon>
        <taxon>Insecta</taxon>
        <taxon>Pterygota</taxon>
        <taxon>Neoptera</taxon>
        <taxon>Endopterygota</taxon>
        <taxon>Coleoptera</taxon>
        <taxon>Polyphaga</taxon>
        <taxon>Cucujiformia</taxon>
        <taxon>Curculionidae</taxon>
        <taxon>Dryophthorinae</taxon>
        <taxon>Rhynchophorus</taxon>
    </lineage>
</organism>
<protein>
    <submittedName>
        <fullName evidence="1">Uncharacterized protein</fullName>
    </submittedName>
</protein>
<keyword evidence="2" id="KW-1185">Reference proteome</keyword>
<sequence>MSSGHINRHIPRSQLKAEQQKAEKALAAETSRSFGYPINPRNRIPVDLFGSGPMRKLSFGQAFFPARYMRPIFIQLSVKLEKKTVSPPGTKPISDSRECCKICGTMYGELRHRHSCCVDKNLRGPIRR</sequence>
<gene>
    <name evidence="1" type="ORF">GWI33_017938</name>
</gene>
<reference evidence="1" key="1">
    <citation type="submission" date="2020-08" db="EMBL/GenBank/DDBJ databases">
        <title>Genome sequencing and assembly of the red palm weevil Rhynchophorus ferrugineus.</title>
        <authorList>
            <person name="Dias G.B."/>
            <person name="Bergman C.M."/>
            <person name="Manee M."/>
        </authorList>
    </citation>
    <scope>NUCLEOTIDE SEQUENCE</scope>
    <source>
        <strain evidence="1">AA-2017</strain>
        <tissue evidence="1">Whole larva</tissue>
    </source>
</reference>
<dbReference type="AlphaFoldDB" id="A0A834HYA6"/>
<evidence type="ECO:0000313" key="2">
    <source>
        <dbReference type="Proteomes" id="UP000625711"/>
    </source>
</evidence>
<comment type="caution">
    <text evidence="1">The sequence shown here is derived from an EMBL/GenBank/DDBJ whole genome shotgun (WGS) entry which is preliminary data.</text>
</comment>
<evidence type="ECO:0000313" key="1">
    <source>
        <dbReference type="EMBL" id="KAF7269017.1"/>
    </source>
</evidence>
<accession>A0A834HYA6</accession>
<dbReference type="Proteomes" id="UP000625711">
    <property type="component" value="Unassembled WGS sequence"/>
</dbReference>
<proteinExistence type="predicted"/>